<evidence type="ECO:0000256" key="4">
    <source>
        <dbReference type="ARBA" id="ARBA00022496"/>
    </source>
</evidence>
<name>A0A2X4U8X9_9GAMM</name>
<gene>
    <name evidence="8" type="primary">yclQ</name>
    <name evidence="8" type="ORF">NCTC12151_00679</name>
</gene>
<evidence type="ECO:0000313" key="8">
    <source>
        <dbReference type="EMBL" id="SQI36277.1"/>
    </source>
</evidence>
<dbReference type="CDD" id="cd01140">
    <property type="entry name" value="FatB"/>
    <property type="match status" value="1"/>
</dbReference>
<dbReference type="PROSITE" id="PS50983">
    <property type="entry name" value="FE_B12_PBP"/>
    <property type="match status" value="1"/>
</dbReference>
<dbReference type="InterPro" id="IPR033870">
    <property type="entry name" value="FatB"/>
</dbReference>
<feature type="signal peptide" evidence="6">
    <location>
        <begin position="1"/>
        <end position="19"/>
    </location>
</feature>
<dbReference type="InterPro" id="IPR002491">
    <property type="entry name" value="ABC_transptr_periplasmic_BD"/>
</dbReference>
<sequence>MKKTLLLLALTLAFGTLTGCDPKKAETPPASPVHAQTITPAEAPTQNENGKVISHAQGTVQVHKIPSRIVVFDFGALDTMDALKVEGVVALPKKNLPGYLAEYAQDSIANAGGMKKPDMQTITDLKPDFIIINGRQNTAYEGLNGIAPTANLSLDAKRYLDSVKKNVMTIGQIFNKEKEAENGLAMLDKKIADLRARTAKANLKAMVLIHYNGKLSASNANAYSAIVHQVAGFRQADEGLTEGRQAATPEYIVEKTPDIIFIIDRNEAIGEGKIDRKLLEDDEQVRQTNAFRKGKIVYLQPDLWYLSGGGLESLSLQLDEVGSAIQ</sequence>
<accession>A0A2X4U8X9</accession>
<dbReference type="GO" id="GO:0030288">
    <property type="term" value="C:outer membrane-bounded periplasmic space"/>
    <property type="evidence" value="ECO:0007669"/>
    <property type="project" value="TreeGrafter"/>
</dbReference>
<proteinExistence type="inferred from homology"/>
<dbReference type="PANTHER" id="PTHR30532">
    <property type="entry name" value="IRON III DICITRATE-BINDING PERIPLASMIC PROTEIN"/>
    <property type="match status" value="1"/>
</dbReference>
<dbReference type="SUPFAM" id="SSF53807">
    <property type="entry name" value="Helical backbone' metal receptor"/>
    <property type="match status" value="1"/>
</dbReference>
<keyword evidence="3" id="KW-0813">Transport</keyword>
<evidence type="ECO:0000256" key="5">
    <source>
        <dbReference type="ARBA" id="ARBA00022729"/>
    </source>
</evidence>
<keyword evidence="5 6" id="KW-0732">Signal</keyword>
<dbReference type="PROSITE" id="PS51257">
    <property type="entry name" value="PROKAR_LIPOPROTEIN"/>
    <property type="match status" value="1"/>
</dbReference>
<dbReference type="Gene3D" id="3.40.50.1980">
    <property type="entry name" value="Nitrogenase molybdenum iron protein domain"/>
    <property type="match status" value="2"/>
</dbReference>
<keyword evidence="4" id="KW-0406">Ion transport</keyword>
<dbReference type="OrthoDB" id="63946at2"/>
<dbReference type="RefSeq" id="WP_111739297.1">
    <property type="nucleotide sequence ID" value="NZ_LR698987.1"/>
</dbReference>
<reference evidence="8 9" key="1">
    <citation type="submission" date="2018-06" db="EMBL/GenBank/DDBJ databases">
        <authorList>
            <consortium name="Pathogen Informatics"/>
            <person name="Doyle S."/>
        </authorList>
    </citation>
    <scope>NUCLEOTIDE SEQUENCE [LARGE SCALE GENOMIC DNA]</scope>
    <source>
        <strain evidence="8 9">NCTC12151</strain>
    </source>
</reference>
<organism evidence="8 9">
    <name type="scientific">Leminorella richardii</name>
    <dbReference type="NCBI Taxonomy" id="158841"/>
    <lineage>
        <taxon>Bacteria</taxon>
        <taxon>Pseudomonadati</taxon>
        <taxon>Pseudomonadota</taxon>
        <taxon>Gammaproteobacteria</taxon>
        <taxon>Enterobacterales</taxon>
        <taxon>Budviciaceae</taxon>
        <taxon>Leminorella</taxon>
    </lineage>
</organism>
<evidence type="ECO:0000256" key="2">
    <source>
        <dbReference type="ARBA" id="ARBA00008814"/>
    </source>
</evidence>
<feature type="domain" description="Fe/B12 periplasmic-binding" evidence="7">
    <location>
        <begin position="68"/>
        <end position="326"/>
    </location>
</feature>
<dbReference type="Pfam" id="PF01497">
    <property type="entry name" value="Peripla_BP_2"/>
    <property type="match status" value="1"/>
</dbReference>
<evidence type="ECO:0000256" key="1">
    <source>
        <dbReference type="ARBA" id="ARBA00004196"/>
    </source>
</evidence>
<evidence type="ECO:0000256" key="3">
    <source>
        <dbReference type="ARBA" id="ARBA00022448"/>
    </source>
</evidence>
<keyword evidence="4" id="KW-0410">Iron transport</keyword>
<comment type="similarity">
    <text evidence="2">Belongs to the bacterial solute-binding protein 8 family.</text>
</comment>
<keyword evidence="9" id="KW-1185">Reference proteome</keyword>
<evidence type="ECO:0000313" key="9">
    <source>
        <dbReference type="Proteomes" id="UP000249005"/>
    </source>
</evidence>
<dbReference type="GO" id="GO:1901678">
    <property type="term" value="P:iron coordination entity transport"/>
    <property type="evidence" value="ECO:0007669"/>
    <property type="project" value="UniProtKB-ARBA"/>
</dbReference>
<dbReference type="EMBL" id="LS483470">
    <property type="protein sequence ID" value="SQI36277.1"/>
    <property type="molecule type" value="Genomic_DNA"/>
</dbReference>
<dbReference type="Proteomes" id="UP000249005">
    <property type="component" value="Chromosome 1"/>
</dbReference>
<keyword evidence="4" id="KW-0408">Iron</keyword>
<comment type="subcellular location">
    <subcellularLocation>
        <location evidence="1">Cell envelope</location>
    </subcellularLocation>
</comment>
<dbReference type="KEGG" id="lri:NCTC12151_00679"/>
<dbReference type="PANTHER" id="PTHR30532:SF28">
    <property type="entry name" value="PETROBACTIN-BINDING PROTEIN YCLQ"/>
    <property type="match status" value="1"/>
</dbReference>
<protein>
    <submittedName>
        <fullName evidence="8">Uncharacterized ABC transporter solute-binding protein yclQ</fullName>
    </submittedName>
</protein>
<dbReference type="AlphaFoldDB" id="A0A2X4U8X9"/>
<feature type="chain" id="PRO_5016177038" evidence="6">
    <location>
        <begin position="20"/>
        <end position="326"/>
    </location>
</feature>
<evidence type="ECO:0000259" key="7">
    <source>
        <dbReference type="PROSITE" id="PS50983"/>
    </source>
</evidence>
<dbReference type="InterPro" id="IPR051313">
    <property type="entry name" value="Bact_iron-sidero_bind"/>
</dbReference>
<evidence type="ECO:0000256" key="6">
    <source>
        <dbReference type="SAM" id="SignalP"/>
    </source>
</evidence>